<dbReference type="EMBL" id="CAJOBI010196844">
    <property type="protein sequence ID" value="CAF4978981.1"/>
    <property type="molecule type" value="Genomic_DNA"/>
</dbReference>
<evidence type="ECO:0000313" key="1">
    <source>
        <dbReference type="EMBL" id="CAF4978981.1"/>
    </source>
</evidence>
<feature type="non-terminal residue" evidence="1">
    <location>
        <position position="1"/>
    </location>
</feature>
<sequence>MVSVRVLIKVSFDEDLAIFLSVLHAARLLFVSFRPMTLLRALTTVLV</sequence>
<dbReference type="AlphaFoldDB" id="A0A8S3D910"/>
<proteinExistence type="predicted"/>
<protein>
    <submittedName>
        <fullName evidence="1">Uncharacterized protein</fullName>
    </submittedName>
</protein>
<evidence type="ECO:0000313" key="2">
    <source>
        <dbReference type="Proteomes" id="UP000676336"/>
    </source>
</evidence>
<name>A0A8S3D910_9BILA</name>
<accession>A0A8S3D910</accession>
<reference evidence="1" key="1">
    <citation type="submission" date="2021-02" db="EMBL/GenBank/DDBJ databases">
        <authorList>
            <person name="Nowell W R."/>
        </authorList>
    </citation>
    <scope>NUCLEOTIDE SEQUENCE</scope>
</reference>
<comment type="caution">
    <text evidence="1">The sequence shown here is derived from an EMBL/GenBank/DDBJ whole genome shotgun (WGS) entry which is preliminary data.</text>
</comment>
<gene>
    <name evidence="1" type="ORF">SMN809_LOCUS55603</name>
</gene>
<organism evidence="1 2">
    <name type="scientific">Rotaria magnacalcarata</name>
    <dbReference type="NCBI Taxonomy" id="392030"/>
    <lineage>
        <taxon>Eukaryota</taxon>
        <taxon>Metazoa</taxon>
        <taxon>Spiralia</taxon>
        <taxon>Gnathifera</taxon>
        <taxon>Rotifera</taxon>
        <taxon>Eurotatoria</taxon>
        <taxon>Bdelloidea</taxon>
        <taxon>Philodinida</taxon>
        <taxon>Philodinidae</taxon>
        <taxon>Rotaria</taxon>
    </lineage>
</organism>
<feature type="non-terminal residue" evidence="1">
    <location>
        <position position="47"/>
    </location>
</feature>
<dbReference type="Proteomes" id="UP000676336">
    <property type="component" value="Unassembled WGS sequence"/>
</dbReference>